<dbReference type="PANTHER" id="PTHR15660:SF1">
    <property type="entry name" value="BRISC AND BRCA1-A COMPLEX MEMBER 1"/>
    <property type="match status" value="1"/>
</dbReference>
<evidence type="ECO:0000256" key="4">
    <source>
        <dbReference type="ARBA" id="ARBA00023204"/>
    </source>
</evidence>
<evidence type="ECO:0000256" key="6">
    <source>
        <dbReference type="SAM" id="MobiDB-lite"/>
    </source>
</evidence>
<dbReference type="GO" id="GO:0070552">
    <property type="term" value="C:BRISC complex"/>
    <property type="evidence" value="ECO:0007669"/>
    <property type="project" value="InterPro"/>
</dbReference>
<dbReference type="GO" id="GO:0006302">
    <property type="term" value="P:double-strand break repair"/>
    <property type="evidence" value="ECO:0007669"/>
    <property type="project" value="TreeGrafter"/>
</dbReference>
<evidence type="ECO:0000256" key="2">
    <source>
        <dbReference type="ARBA" id="ARBA00022490"/>
    </source>
</evidence>
<dbReference type="KEGG" id="ccin:107265092"/>
<evidence type="ECO:0000256" key="1">
    <source>
        <dbReference type="ARBA" id="ARBA00004123"/>
    </source>
</evidence>
<name>A0AAJ7BMG2_CEPCN</name>
<dbReference type="GO" id="GO:0016604">
    <property type="term" value="C:nuclear body"/>
    <property type="evidence" value="ECO:0007669"/>
    <property type="project" value="TreeGrafter"/>
</dbReference>
<dbReference type="CDD" id="cd21502">
    <property type="entry name" value="vWA_BABAM1"/>
    <property type="match status" value="1"/>
</dbReference>
<dbReference type="RefSeq" id="XP_015589625.1">
    <property type="nucleotide sequence ID" value="XM_015734139.2"/>
</dbReference>
<reference evidence="8" key="1">
    <citation type="submission" date="2025-08" db="UniProtKB">
        <authorList>
            <consortium name="RefSeq"/>
        </authorList>
    </citation>
    <scope>IDENTIFICATION</scope>
</reference>
<dbReference type="GeneID" id="107265092"/>
<feature type="region of interest" description="Disordered" evidence="6">
    <location>
        <begin position="21"/>
        <end position="64"/>
    </location>
</feature>
<evidence type="ECO:0000256" key="5">
    <source>
        <dbReference type="ARBA" id="ARBA00023242"/>
    </source>
</evidence>
<keyword evidence="5" id="KW-0539">Nucleus</keyword>
<dbReference type="AlphaFoldDB" id="A0AAJ7BMG2"/>
<organism evidence="7 8">
    <name type="scientific">Cephus cinctus</name>
    <name type="common">Wheat stem sawfly</name>
    <dbReference type="NCBI Taxonomy" id="211228"/>
    <lineage>
        <taxon>Eukaryota</taxon>
        <taxon>Metazoa</taxon>
        <taxon>Ecdysozoa</taxon>
        <taxon>Arthropoda</taxon>
        <taxon>Hexapoda</taxon>
        <taxon>Insecta</taxon>
        <taxon>Pterygota</taxon>
        <taxon>Neoptera</taxon>
        <taxon>Endopterygota</taxon>
        <taxon>Hymenoptera</taxon>
        <taxon>Cephoidea</taxon>
        <taxon>Cephidae</taxon>
        <taxon>Cephus</taxon>
    </lineage>
</organism>
<keyword evidence="4" id="KW-0234">DNA repair</keyword>
<keyword evidence="3" id="KW-0227">DNA damage</keyword>
<dbReference type="GO" id="GO:0007095">
    <property type="term" value="P:mitotic G2 DNA damage checkpoint signaling"/>
    <property type="evidence" value="ECO:0007669"/>
    <property type="project" value="TreeGrafter"/>
</dbReference>
<evidence type="ECO:0000313" key="7">
    <source>
        <dbReference type="Proteomes" id="UP000694920"/>
    </source>
</evidence>
<dbReference type="PANTHER" id="PTHR15660">
    <property type="entry name" value="BRISC AND BRCA1-A COMPLEX MEMBER 1"/>
    <property type="match status" value="1"/>
</dbReference>
<feature type="compositionally biased region" description="Polar residues" evidence="6">
    <location>
        <begin position="21"/>
        <end position="37"/>
    </location>
</feature>
<proteinExistence type="predicted"/>
<protein>
    <submittedName>
        <fullName evidence="8">BRISC and BRCA1-A complex member 1</fullName>
    </submittedName>
</protein>
<accession>A0AAJ7BMG2</accession>
<dbReference type="InterPro" id="IPR026126">
    <property type="entry name" value="BABAM1"/>
</dbReference>
<comment type="subcellular location">
    <subcellularLocation>
        <location evidence="1">Nucleus</location>
    </subcellularLocation>
</comment>
<dbReference type="GO" id="GO:0045739">
    <property type="term" value="P:positive regulation of DNA repair"/>
    <property type="evidence" value="ECO:0007669"/>
    <property type="project" value="InterPro"/>
</dbReference>
<keyword evidence="7" id="KW-1185">Reference proteome</keyword>
<evidence type="ECO:0000256" key="3">
    <source>
        <dbReference type="ARBA" id="ARBA00022763"/>
    </source>
</evidence>
<gene>
    <name evidence="8" type="primary">LOC107265092</name>
</gene>
<dbReference type="Proteomes" id="UP000694920">
    <property type="component" value="Unplaced"/>
</dbReference>
<keyword evidence="2" id="KW-0963">Cytoplasm</keyword>
<dbReference type="GO" id="GO:0070531">
    <property type="term" value="C:BRCA1-A complex"/>
    <property type="evidence" value="ECO:0007669"/>
    <property type="project" value="InterPro"/>
</dbReference>
<sequence length="312" mass="35473">MTDKQDSNDEIQSISLKFQSFSTADPNLNPQEQSKITQPVPKMNISTSTHSLQDGKKSSVSDDNLPVRNLPELNLPEKIIFVIDTVKEHDCTSFKLGTGAKYTPLFMIKRVVEIFVSAKSMLQRRHEFALMTLDSQAAHWVCDFTSNVKSILNYLDTITEDTLEEEQKTYDLGQAFEKIRTHAHLPATGDSFVPPTFVTRVILIYSRSHCVPKFQTSDKDFEQLTENPYFFLDSLFVHEPPSSENKCDEAYAELTALDTKNFSYILEVGRNATKLHDNMAKLMAHPLQRPVQKDTCYTIHTSTTSQEVHTNV</sequence>
<evidence type="ECO:0000313" key="8">
    <source>
        <dbReference type="RefSeq" id="XP_015589625.1"/>
    </source>
</evidence>